<dbReference type="Gene3D" id="3.30.420.10">
    <property type="entry name" value="Ribonuclease H-like superfamily/Ribonuclease H"/>
    <property type="match status" value="1"/>
</dbReference>
<dbReference type="InterPro" id="IPR036397">
    <property type="entry name" value="RNaseH_sf"/>
</dbReference>
<dbReference type="GO" id="GO:0003676">
    <property type="term" value="F:nucleic acid binding"/>
    <property type="evidence" value="ECO:0007669"/>
    <property type="project" value="InterPro"/>
</dbReference>
<dbReference type="Pfam" id="PF17906">
    <property type="entry name" value="HTH_48"/>
    <property type="match status" value="1"/>
</dbReference>
<organism evidence="3 4">
    <name type="scientific">Habropoda laboriosa</name>
    <dbReference type="NCBI Taxonomy" id="597456"/>
    <lineage>
        <taxon>Eukaryota</taxon>
        <taxon>Metazoa</taxon>
        <taxon>Ecdysozoa</taxon>
        <taxon>Arthropoda</taxon>
        <taxon>Hexapoda</taxon>
        <taxon>Insecta</taxon>
        <taxon>Pterygota</taxon>
        <taxon>Neoptera</taxon>
        <taxon>Endopterygota</taxon>
        <taxon>Hymenoptera</taxon>
        <taxon>Apocrita</taxon>
        <taxon>Aculeata</taxon>
        <taxon>Apoidea</taxon>
        <taxon>Anthophila</taxon>
        <taxon>Apidae</taxon>
        <taxon>Habropoda</taxon>
    </lineage>
</organism>
<protein>
    <recommendedName>
        <fullName evidence="2">Mos1 transposase HTH domain-containing protein</fullName>
    </recommendedName>
</protein>
<proteinExistence type="predicted"/>
<dbReference type="PANTHER" id="PTHR46060:SF1">
    <property type="entry name" value="MARINER MOS1 TRANSPOSASE-LIKE PROTEIN"/>
    <property type="match status" value="1"/>
</dbReference>
<dbReference type="PANTHER" id="PTHR46060">
    <property type="entry name" value="MARINER MOS1 TRANSPOSASE-LIKE PROTEIN"/>
    <property type="match status" value="1"/>
</dbReference>
<dbReference type="Gene3D" id="1.10.10.1450">
    <property type="match status" value="1"/>
</dbReference>
<feature type="region of interest" description="Disordered" evidence="1">
    <location>
        <begin position="54"/>
        <end position="73"/>
    </location>
</feature>
<sequence>MSDLREQRCNVKFCVKLGKTLTETFELSRQAYGGDTFSRTQCYEWFTRLKNGRRSIEDDPRPRRPSTSTDDTHIQKIKDLVRANRSNSQLSVVLPQPPYSPDLAPCDFFFFPKLKSALKGRRFDSIDDIKNNSSLALKDIPKEAFQDCMVKWKRRWDKCVNRGGEYFVLDLSVS</sequence>
<dbReference type="AlphaFoldDB" id="A0A0L7QKV3"/>
<dbReference type="InterPro" id="IPR041426">
    <property type="entry name" value="Mos1_HTH"/>
</dbReference>
<dbReference type="STRING" id="597456.A0A0L7QKV3"/>
<evidence type="ECO:0000259" key="2">
    <source>
        <dbReference type="Pfam" id="PF17906"/>
    </source>
</evidence>
<feature type="domain" description="Mos1 transposase HTH" evidence="2">
    <location>
        <begin position="13"/>
        <end position="52"/>
    </location>
</feature>
<dbReference type="Proteomes" id="UP000053825">
    <property type="component" value="Unassembled WGS sequence"/>
</dbReference>
<name>A0A0L7QKV3_9HYME</name>
<accession>A0A0L7QKV3</accession>
<evidence type="ECO:0000256" key="1">
    <source>
        <dbReference type="SAM" id="MobiDB-lite"/>
    </source>
</evidence>
<evidence type="ECO:0000313" key="4">
    <source>
        <dbReference type="Proteomes" id="UP000053825"/>
    </source>
</evidence>
<dbReference type="InterPro" id="IPR052709">
    <property type="entry name" value="Transposase-MT_Hybrid"/>
</dbReference>
<gene>
    <name evidence="3" type="ORF">WH47_12563</name>
</gene>
<reference evidence="3 4" key="1">
    <citation type="submission" date="2015-07" db="EMBL/GenBank/DDBJ databases">
        <title>The genome of Habropoda laboriosa.</title>
        <authorList>
            <person name="Pan H."/>
            <person name="Kapheim K."/>
        </authorList>
    </citation>
    <scope>NUCLEOTIDE SEQUENCE [LARGE SCALE GENOMIC DNA]</scope>
    <source>
        <strain evidence="3">0110345459</strain>
    </source>
</reference>
<evidence type="ECO:0000313" key="3">
    <source>
        <dbReference type="EMBL" id="KOC59253.1"/>
    </source>
</evidence>
<dbReference type="EMBL" id="KQ414938">
    <property type="protein sequence ID" value="KOC59253.1"/>
    <property type="molecule type" value="Genomic_DNA"/>
</dbReference>
<keyword evidence="4" id="KW-1185">Reference proteome</keyword>